<dbReference type="SMART" id="SM00220">
    <property type="entry name" value="S_TKc"/>
    <property type="match status" value="1"/>
</dbReference>
<dbReference type="SUPFAM" id="SSF48403">
    <property type="entry name" value="Ankyrin repeat"/>
    <property type="match status" value="1"/>
</dbReference>
<dbReference type="OrthoDB" id="5106064at2759"/>
<dbReference type="GO" id="GO:0005737">
    <property type="term" value="C:cytoplasm"/>
    <property type="evidence" value="ECO:0007669"/>
    <property type="project" value="TreeGrafter"/>
</dbReference>
<dbReference type="InterPro" id="IPR011009">
    <property type="entry name" value="Kinase-like_dom_sf"/>
</dbReference>
<dbReference type="GO" id="GO:0007165">
    <property type="term" value="P:signal transduction"/>
    <property type="evidence" value="ECO:0007669"/>
    <property type="project" value="TreeGrafter"/>
</dbReference>
<evidence type="ECO:0000256" key="1">
    <source>
        <dbReference type="PROSITE-ProRule" id="PRU00023"/>
    </source>
</evidence>
<evidence type="ECO:0000256" key="2">
    <source>
        <dbReference type="SAM" id="MobiDB-lite"/>
    </source>
</evidence>
<dbReference type="Proteomes" id="UP000717696">
    <property type="component" value="Unassembled WGS sequence"/>
</dbReference>
<name>A0A9P9J4R2_9HYPO</name>
<dbReference type="SMART" id="SM00248">
    <property type="entry name" value="ANK"/>
    <property type="match status" value="2"/>
</dbReference>
<organism evidence="4 5">
    <name type="scientific">Dactylonectria estremocensis</name>
    <dbReference type="NCBI Taxonomy" id="1079267"/>
    <lineage>
        <taxon>Eukaryota</taxon>
        <taxon>Fungi</taxon>
        <taxon>Dikarya</taxon>
        <taxon>Ascomycota</taxon>
        <taxon>Pezizomycotina</taxon>
        <taxon>Sordariomycetes</taxon>
        <taxon>Hypocreomycetidae</taxon>
        <taxon>Hypocreales</taxon>
        <taxon>Nectriaceae</taxon>
        <taxon>Dactylonectria</taxon>
    </lineage>
</organism>
<dbReference type="GO" id="GO:0004672">
    <property type="term" value="F:protein kinase activity"/>
    <property type="evidence" value="ECO:0007669"/>
    <property type="project" value="InterPro"/>
</dbReference>
<evidence type="ECO:0000313" key="5">
    <source>
        <dbReference type="Proteomes" id="UP000717696"/>
    </source>
</evidence>
<dbReference type="Gene3D" id="1.25.40.10">
    <property type="entry name" value="Tetratricopeptide repeat domain"/>
    <property type="match status" value="1"/>
</dbReference>
<feature type="region of interest" description="Disordered" evidence="2">
    <location>
        <begin position="1"/>
        <end position="46"/>
    </location>
</feature>
<dbReference type="PROSITE" id="PS50011">
    <property type="entry name" value="PROTEIN_KINASE_DOM"/>
    <property type="match status" value="1"/>
</dbReference>
<gene>
    <name evidence="4" type="ORF">B0J13DRAFT_524783</name>
</gene>
<dbReference type="InterPro" id="IPR000719">
    <property type="entry name" value="Prot_kinase_dom"/>
</dbReference>
<dbReference type="InterPro" id="IPR036770">
    <property type="entry name" value="Ankyrin_rpt-contain_sf"/>
</dbReference>
<dbReference type="Gene3D" id="1.10.510.10">
    <property type="entry name" value="Transferase(Phosphotransferase) domain 1"/>
    <property type="match status" value="1"/>
</dbReference>
<feature type="repeat" description="ANK" evidence="1">
    <location>
        <begin position="705"/>
        <end position="737"/>
    </location>
</feature>
<dbReference type="EMBL" id="JAGMUU010000008">
    <property type="protein sequence ID" value="KAH7147076.1"/>
    <property type="molecule type" value="Genomic_DNA"/>
</dbReference>
<comment type="caution">
    <text evidence="4">The sequence shown here is derived from an EMBL/GenBank/DDBJ whole genome shotgun (WGS) entry which is preliminary data.</text>
</comment>
<keyword evidence="5" id="KW-1185">Reference proteome</keyword>
<dbReference type="Pfam" id="PF12796">
    <property type="entry name" value="Ank_2"/>
    <property type="match status" value="1"/>
</dbReference>
<dbReference type="SUPFAM" id="SSF56112">
    <property type="entry name" value="Protein kinase-like (PK-like)"/>
    <property type="match status" value="1"/>
</dbReference>
<evidence type="ECO:0000259" key="3">
    <source>
        <dbReference type="PROSITE" id="PS50011"/>
    </source>
</evidence>
<dbReference type="PROSITE" id="PS00108">
    <property type="entry name" value="PROTEIN_KINASE_ST"/>
    <property type="match status" value="1"/>
</dbReference>
<dbReference type="PROSITE" id="PS50088">
    <property type="entry name" value="ANK_REPEAT"/>
    <property type="match status" value="1"/>
</dbReference>
<dbReference type="Pfam" id="PF00069">
    <property type="entry name" value="Pkinase"/>
    <property type="match status" value="1"/>
</dbReference>
<feature type="compositionally biased region" description="Low complexity" evidence="2">
    <location>
        <begin position="13"/>
        <end position="28"/>
    </location>
</feature>
<dbReference type="SUPFAM" id="SSF81901">
    <property type="entry name" value="HCP-like"/>
    <property type="match status" value="1"/>
</dbReference>
<dbReference type="InterPro" id="IPR011990">
    <property type="entry name" value="TPR-like_helical_dom_sf"/>
</dbReference>
<feature type="domain" description="Protein kinase" evidence="3">
    <location>
        <begin position="99"/>
        <end position="393"/>
    </location>
</feature>
<dbReference type="PROSITE" id="PS50297">
    <property type="entry name" value="ANK_REP_REGION"/>
    <property type="match status" value="1"/>
</dbReference>
<dbReference type="InterPro" id="IPR050167">
    <property type="entry name" value="Ser_Thr_protein_kinase"/>
</dbReference>
<dbReference type="PANTHER" id="PTHR23257">
    <property type="entry name" value="SERINE-THREONINE PROTEIN KINASE"/>
    <property type="match status" value="1"/>
</dbReference>
<dbReference type="GO" id="GO:0005524">
    <property type="term" value="F:ATP binding"/>
    <property type="evidence" value="ECO:0007669"/>
    <property type="project" value="InterPro"/>
</dbReference>
<keyword evidence="1" id="KW-0040">ANK repeat</keyword>
<proteinExistence type="predicted"/>
<dbReference type="Gene3D" id="1.25.40.20">
    <property type="entry name" value="Ankyrin repeat-containing domain"/>
    <property type="match status" value="1"/>
</dbReference>
<sequence>MDGLNIFVPSPNQSTARTRTTQSASSSSNVVVRHDDGSPSSSTDINPIDNVRRLLPTSAITNVSVHDLVILAGSVEPIINQGIGSSGHRAGHIADAVCRNPSSIVGTGATFMARRVQVQCSCIKSGYVVTKAPRITSKKEEAGSGLQRRLKHMLFEIRVLTHEPLIFHDNIVRLLGISWEDDMYDPKTKWPSLVLEYADAGTLHEAINNDAIPKRRRLKLCLDVANGLSALHECGIIHSDVKPANILLFTDKKLELIAKVANFGFSLVESGEGARLSGTVLWTAPEWSKWIPIDRLAKADIYSFGLLVWAVMTNSKEPFQHIGLRDPRTIDELKETDTEMLQTVSSHLGECVSSGRTTKTDYTPAWEVLQCTIQKNPEFRDLARPIEVLNKAISVSGRIADADGGTVVAESCRKLWSECTQGSGTVVTSAYILYLCRFLARRTGISHRELVELQRENGGLPVDEIRVLPSSASNNPTISKHINPNLIAFDLSRFSANHIRLLSPDIQDMVHDSLIKAAEAGSADAALYLAIFYTNVLFNSAKACEYMLRAAKLGSSSAMYLCYRFHKAHGVRLPVSGIQLAGWLHMGICWGSQVAYEDAKEADPDAIWGAVIVLRQQGSLYGDMPFQQAEAVSPFDVLGDDFATTMRKVRSLNQHIDDVIIAGENGDKLLHWATAIHGTPFQRCEGLLKQLLTEGGADPNVRNAKGETPLLAAMRAGNISALWELLQRGADASLASNSGQVPLHWLWTLPDYGPHSTEVDDQALQSFAACLSTGTCQSLLFKVVDAVADAVAARVNDSWKADQVIRLQAHMFSMESRTFFGTSEYAQVPPTAAELFAPLVEQLRHAWDHAFQAAESRLARKVRGIWFVMRLQLTMHSVRSC</sequence>
<protein>
    <recommendedName>
        <fullName evidence="3">Protein kinase domain-containing protein</fullName>
    </recommendedName>
</protein>
<accession>A0A9P9J4R2</accession>
<dbReference type="AlphaFoldDB" id="A0A9P9J4R2"/>
<dbReference type="InterPro" id="IPR008271">
    <property type="entry name" value="Ser/Thr_kinase_AS"/>
</dbReference>
<evidence type="ECO:0000313" key="4">
    <source>
        <dbReference type="EMBL" id="KAH7147076.1"/>
    </source>
</evidence>
<reference evidence="4" key="1">
    <citation type="journal article" date="2021" name="Nat. Commun.">
        <title>Genetic determinants of endophytism in the Arabidopsis root mycobiome.</title>
        <authorList>
            <person name="Mesny F."/>
            <person name="Miyauchi S."/>
            <person name="Thiergart T."/>
            <person name="Pickel B."/>
            <person name="Atanasova L."/>
            <person name="Karlsson M."/>
            <person name="Huettel B."/>
            <person name="Barry K.W."/>
            <person name="Haridas S."/>
            <person name="Chen C."/>
            <person name="Bauer D."/>
            <person name="Andreopoulos W."/>
            <person name="Pangilinan J."/>
            <person name="LaButti K."/>
            <person name="Riley R."/>
            <person name="Lipzen A."/>
            <person name="Clum A."/>
            <person name="Drula E."/>
            <person name="Henrissat B."/>
            <person name="Kohler A."/>
            <person name="Grigoriev I.V."/>
            <person name="Martin F.M."/>
            <person name="Hacquard S."/>
        </authorList>
    </citation>
    <scope>NUCLEOTIDE SEQUENCE</scope>
    <source>
        <strain evidence="4">MPI-CAGE-AT-0021</strain>
    </source>
</reference>
<dbReference type="InterPro" id="IPR002110">
    <property type="entry name" value="Ankyrin_rpt"/>
</dbReference>